<organism evidence="1 2">
    <name type="scientific">Paenibacillus sedimenti</name>
    <dbReference type="NCBI Taxonomy" id="2770274"/>
    <lineage>
        <taxon>Bacteria</taxon>
        <taxon>Bacillati</taxon>
        <taxon>Bacillota</taxon>
        <taxon>Bacilli</taxon>
        <taxon>Bacillales</taxon>
        <taxon>Paenibacillaceae</taxon>
        <taxon>Paenibacillus</taxon>
    </lineage>
</organism>
<reference evidence="1" key="1">
    <citation type="submission" date="2020-09" db="EMBL/GenBank/DDBJ databases">
        <title>Draft Genome Sequence of Paenibacillus sp. WST5.</title>
        <authorList>
            <person name="Bao Z."/>
        </authorList>
    </citation>
    <scope>NUCLEOTIDE SEQUENCE</scope>
    <source>
        <strain evidence="1">WST5</strain>
    </source>
</reference>
<dbReference type="AlphaFoldDB" id="A0A926QK81"/>
<accession>A0A926QK81</accession>
<comment type="caution">
    <text evidence="1">The sequence shown here is derived from an EMBL/GenBank/DDBJ whole genome shotgun (WGS) entry which is preliminary data.</text>
</comment>
<evidence type="ECO:0000313" key="2">
    <source>
        <dbReference type="Proteomes" id="UP000650466"/>
    </source>
</evidence>
<evidence type="ECO:0008006" key="3">
    <source>
        <dbReference type="Google" id="ProtNLM"/>
    </source>
</evidence>
<protein>
    <recommendedName>
        <fullName evidence="3">Spore coat protein</fullName>
    </recommendedName>
</protein>
<gene>
    <name evidence="1" type="ORF">ICC18_13870</name>
</gene>
<dbReference type="EMBL" id="JACVVD010000004">
    <property type="protein sequence ID" value="MBD0381207.1"/>
    <property type="molecule type" value="Genomic_DNA"/>
</dbReference>
<name>A0A926QK81_9BACL</name>
<dbReference type="Proteomes" id="UP000650466">
    <property type="component" value="Unassembled WGS sequence"/>
</dbReference>
<dbReference type="RefSeq" id="WP_188175004.1">
    <property type="nucleotide sequence ID" value="NZ_JACVVD010000004.1"/>
</dbReference>
<keyword evidence="2" id="KW-1185">Reference proteome</keyword>
<proteinExistence type="predicted"/>
<dbReference type="Gene3D" id="1.20.1260.10">
    <property type="match status" value="1"/>
</dbReference>
<sequence length="70" mass="7932">MNQQALALHETLELHELLTSKTVCLTEAKARLQLVQDQELKTLIQQDIQQTSQSIQQFTNILSTAANQLQ</sequence>
<evidence type="ECO:0000313" key="1">
    <source>
        <dbReference type="EMBL" id="MBD0381207.1"/>
    </source>
</evidence>
<dbReference type="InterPro" id="IPR012347">
    <property type="entry name" value="Ferritin-like"/>
</dbReference>